<evidence type="ECO:0000256" key="1">
    <source>
        <dbReference type="ARBA" id="ARBA00004125"/>
    </source>
</evidence>
<keyword evidence="8" id="KW-0812">Transmembrane</keyword>
<dbReference type="InterPro" id="IPR037519">
    <property type="entry name" value="LITAF_fam"/>
</dbReference>
<dbReference type="PANTHER" id="PTHR23292">
    <property type="entry name" value="LIPOPOLYSACCHARIDE-INDUCED TUMOR NECROSIS FACTOR-ALPHA FACTOR"/>
    <property type="match status" value="1"/>
</dbReference>
<dbReference type="SMART" id="SM00714">
    <property type="entry name" value="LITAF"/>
    <property type="match status" value="1"/>
</dbReference>
<evidence type="ECO:0000313" key="10">
    <source>
        <dbReference type="Ensembl" id="ENSCLMP00005013796.1"/>
    </source>
</evidence>
<dbReference type="PROSITE" id="PS51837">
    <property type="entry name" value="LITAF"/>
    <property type="match status" value="1"/>
</dbReference>
<dbReference type="AlphaFoldDB" id="A0A8C2XE92"/>
<dbReference type="PANTHER" id="PTHR23292:SF35">
    <property type="entry name" value="LITAF DOMAIN-CONTAINING PROTEIN"/>
    <property type="match status" value="1"/>
</dbReference>
<accession>A0A8C2XE92</accession>
<proteinExistence type="inferred from homology"/>
<organism evidence="10 11">
    <name type="scientific">Cyclopterus lumpus</name>
    <name type="common">Lumpsucker</name>
    <dbReference type="NCBI Taxonomy" id="8103"/>
    <lineage>
        <taxon>Eukaryota</taxon>
        <taxon>Metazoa</taxon>
        <taxon>Chordata</taxon>
        <taxon>Craniata</taxon>
        <taxon>Vertebrata</taxon>
        <taxon>Euteleostomi</taxon>
        <taxon>Actinopterygii</taxon>
        <taxon>Neopterygii</taxon>
        <taxon>Teleostei</taxon>
        <taxon>Neoteleostei</taxon>
        <taxon>Acanthomorphata</taxon>
        <taxon>Eupercaria</taxon>
        <taxon>Perciformes</taxon>
        <taxon>Cottioidei</taxon>
        <taxon>Cottales</taxon>
        <taxon>Cyclopteridae</taxon>
        <taxon>Cyclopterus</taxon>
    </lineage>
</organism>
<evidence type="ECO:0000313" key="11">
    <source>
        <dbReference type="Proteomes" id="UP000694565"/>
    </source>
</evidence>
<dbReference type="Proteomes" id="UP000694565">
    <property type="component" value="Unplaced"/>
</dbReference>
<evidence type="ECO:0000259" key="9">
    <source>
        <dbReference type="PROSITE" id="PS51837"/>
    </source>
</evidence>
<dbReference type="GeneTree" id="ENSGT00940000163474"/>
<evidence type="ECO:0000256" key="8">
    <source>
        <dbReference type="SAM" id="Phobius"/>
    </source>
</evidence>
<dbReference type="GO" id="GO:0005634">
    <property type="term" value="C:nucleus"/>
    <property type="evidence" value="ECO:0007669"/>
    <property type="project" value="TreeGrafter"/>
</dbReference>
<keyword evidence="11" id="KW-1185">Reference proteome</keyword>
<reference evidence="10" key="2">
    <citation type="submission" date="2025-09" db="UniProtKB">
        <authorList>
            <consortium name="Ensembl"/>
        </authorList>
    </citation>
    <scope>IDENTIFICATION</scope>
</reference>
<sequence length="118" mass="13067">MKNEVSIASCQIEPDVPVPCVDIVYIGGPPNITAPAVILDTEHFPPYPCRTQCPECKQFIMTEIFTSVSSVTWLVCFTTAVIGCVAGCCFIPFCMKQFKSITHRCPECQTNIMTLKKL</sequence>
<dbReference type="Ensembl" id="ENSCLMT00005014738.1">
    <property type="protein sequence ID" value="ENSCLMP00005013796.1"/>
    <property type="gene ID" value="ENSCLMG00005007301.1"/>
</dbReference>
<keyword evidence="5" id="KW-0479">Metal-binding</keyword>
<dbReference type="GO" id="GO:0098560">
    <property type="term" value="C:cytoplasmic side of late endosome membrane"/>
    <property type="evidence" value="ECO:0007669"/>
    <property type="project" value="TreeGrafter"/>
</dbReference>
<evidence type="ECO:0000256" key="4">
    <source>
        <dbReference type="ARBA" id="ARBA00005975"/>
    </source>
</evidence>
<evidence type="ECO:0000256" key="6">
    <source>
        <dbReference type="ARBA" id="ARBA00022833"/>
    </source>
</evidence>
<dbReference type="InterPro" id="IPR006629">
    <property type="entry name" value="LITAF"/>
</dbReference>
<feature type="transmembrane region" description="Helical" evidence="8">
    <location>
        <begin position="71"/>
        <end position="94"/>
    </location>
</feature>
<name>A0A8C2XE92_CYCLU</name>
<evidence type="ECO:0000256" key="2">
    <source>
        <dbReference type="ARBA" id="ARBA00004414"/>
    </source>
</evidence>
<keyword evidence="8" id="KW-1133">Transmembrane helix</keyword>
<reference evidence="10" key="1">
    <citation type="submission" date="2025-08" db="UniProtKB">
        <authorList>
            <consortium name="Ensembl"/>
        </authorList>
    </citation>
    <scope>IDENTIFICATION</scope>
</reference>
<evidence type="ECO:0000256" key="5">
    <source>
        <dbReference type="ARBA" id="ARBA00022723"/>
    </source>
</evidence>
<evidence type="ECO:0000256" key="7">
    <source>
        <dbReference type="ARBA" id="ARBA00023136"/>
    </source>
</evidence>
<dbReference type="Pfam" id="PF10601">
    <property type="entry name" value="zf-LITAF-like"/>
    <property type="match status" value="1"/>
</dbReference>
<comment type="similarity">
    <text evidence="4">Belongs to the CDIP1/LITAF family.</text>
</comment>
<dbReference type="GO" id="GO:0098574">
    <property type="term" value="C:cytoplasmic side of lysosomal membrane"/>
    <property type="evidence" value="ECO:0007669"/>
    <property type="project" value="TreeGrafter"/>
</dbReference>
<dbReference type="GO" id="GO:0008270">
    <property type="term" value="F:zinc ion binding"/>
    <property type="evidence" value="ECO:0007669"/>
    <property type="project" value="TreeGrafter"/>
</dbReference>
<keyword evidence="6" id="KW-0862">Zinc</keyword>
<protein>
    <recommendedName>
        <fullName evidence="9">LITAF domain-containing protein</fullName>
    </recommendedName>
</protein>
<feature type="domain" description="LITAF" evidence="9">
    <location>
        <begin position="33"/>
        <end position="117"/>
    </location>
</feature>
<keyword evidence="7 8" id="KW-0472">Membrane</keyword>
<comment type="subcellular location">
    <subcellularLocation>
        <location evidence="1">Endosome membrane</location>
        <topology evidence="1">Peripheral membrane protein</topology>
        <orientation evidence="1">Cytoplasmic side</orientation>
    </subcellularLocation>
    <subcellularLocation>
        <location evidence="2">Late endosome membrane</location>
    </subcellularLocation>
    <subcellularLocation>
        <location evidence="3">Lysosome membrane</location>
        <topology evidence="3">Peripheral membrane protein</topology>
        <orientation evidence="3">Cytoplasmic side</orientation>
    </subcellularLocation>
</comment>
<evidence type="ECO:0000256" key="3">
    <source>
        <dbReference type="ARBA" id="ARBA00004630"/>
    </source>
</evidence>